<evidence type="ECO:0000313" key="1">
    <source>
        <dbReference type="EMBL" id="KKK66243.1"/>
    </source>
</evidence>
<organism evidence="1">
    <name type="scientific">marine sediment metagenome</name>
    <dbReference type="NCBI Taxonomy" id="412755"/>
    <lineage>
        <taxon>unclassified sequences</taxon>
        <taxon>metagenomes</taxon>
        <taxon>ecological metagenomes</taxon>
    </lineage>
</organism>
<protein>
    <submittedName>
        <fullName evidence="1">Uncharacterized protein</fullName>
    </submittedName>
</protein>
<dbReference type="EMBL" id="LAZR01060170">
    <property type="protein sequence ID" value="KKK66243.1"/>
    <property type="molecule type" value="Genomic_DNA"/>
</dbReference>
<comment type="caution">
    <text evidence="1">The sequence shown here is derived from an EMBL/GenBank/DDBJ whole genome shotgun (WGS) entry which is preliminary data.</text>
</comment>
<proteinExistence type="predicted"/>
<reference evidence="1" key="1">
    <citation type="journal article" date="2015" name="Nature">
        <title>Complex archaea that bridge the gap between prokaryotes and eukaryotes.</title>
        <authorList>
            <person name="Spang A."/>
            <person name="Saw J.H."/>
            <person name="Jorgensen S.L."/>
            <person name="Zaremba-Niedzwiedzka K."/>
            <person name="Martijn J."/>
            <person name="Lind A.E."/>
            <person name="van Eijk R."/>
            <person name="Schleper C."/>
            <person name="Guy L."/>
            <person name="Ettema T.J."/>
        </authorList>
    </citation>
    <scope>NUCLEOTIDE SEQUENCE</scope>
</reference>
<dbReference type="AlphaFoldDB" id="A0A0F8XBP1"/>
<accession>A0A0F8XBP1</accession>
<sequence>MRESISRVLGIVAMLVVALVFSVSAMPRAGPDQEVSVEQTNMVMDLTVDNIGTLSDRFDELRTTEQVFVVAALSVSDRMVVRETNGAAQWMYRNLTASGSPAMHRTDNGWRLLTT</sequence>
<name>A0A0F8XBP1_9ZZZZ</name>
<gene>
    <name evidence="1" type="ORF">LCGC14_2966080</name>
</gene>